<dbReference type="EMBL" id="AVOT02022287">
    <property type="protein sequence ID" value="MBW0511610.1"/>
    <property type="molecule type" value="Genomic_DNA"/>
</dbReference>
<dbReference type="Gene3D" id="3.60.10.10">
    <property type="entry name" value="Endonuclease/exonuclease/phosphatase"/>
    <property type="match status" value="1"/>
</dbReference>
<dbReference type="Proteomes" id="UP000765509">
    <property type="component" value="Unassembled WGS sequence"/>
</dbReference>
<dbReference type="SUPFAM" id="SSF56219">
    <property type="entry name" value="DNase I-like"/>
    <property type="match status" value="1"/>
</dbReference>
<organism evidence="3 4">
    <name type="scientific">Austropuccinia psidii MF-1</name>
    <dbReference type="NCBI Taxonomy" id="1389203"/>
    <lineage>
        <taxon>Eukaryota</taxon>
        <taxon>Fungi</taxon>
        <taxon>Dikarya</taxon>
        <taxon>Basidiomycota</taxon>
        <taxon>Pucciniomycotina</taxon>
        <taxon>Pucciniomycetes</taxon>
        <taxon>Pucciniales</taxon>
        <taxon>Sphaerophragmiaceae</taxon>
        <taxon>Austropuccinia</taxon>
    </lineage>
</organism>
<dbReference type="Pfam" id="PF14529">
    <property type="entry name" value="Exo_endo_phos_2"/>
    <property type="match status" value="1"/>
</dbReference>
<evidence type="ECO:0000259" key="2">
    <source>
        <dbReference type="Pfam" id="PF14529"/>
    </source>
</evidence>
<sequence length="186" mass="21181">MSESSQLSPTNASKLAQNHPQNKSRYKRKKNHKHAYTSAKKIQCHQIINSPQENTLLDVSISIPQLTLLSLYNPPTTFNVIQILNQWLQTEETWKTPTIIMMDSNLHHPLWNPNKYTHTHAQARDLIKICGKKGFNLISPKHIPTFLGAVGRPTTIDLTWASYVTQNLQPVTQVQLNNHSSDHHPA</sequence>
<feature type="compositionally biased region" description="Polar residues" evidence="1">
    <location>
        <begin position="1"/>
        <end position="21"/>
    </location>
</feature>
<dbReference type="InterPro" id="IPR036691">
    <property type="entry name" value="Endo/exonu/phosph_ase_sf"/>
</dbReference>
<feature type="compositionally biased region" description="Basic residues" evidence="1">
    <location>
        <begin position="22"/>
        <end position="35"/>
    </location>
</feature>
<gene>
    <name evidence="3" type="ORF">O181_051325</name>
</gene>
<dbReference type="AlphaFoldDB" id="A0A9Q3E2V8"/>
<comment type="caution">
    <text evidence="3">The sequence shown here is derived from an EMBL/GenBank/DDBJ whole genome shotgun (WGS) entry which is preliminary data.</text>
</comment>
<name>A0A9Q3E2V8_9BASI</name>
<evidence type="ECO:0000313" key="4">
    <source>
        <dbReference type="Proteomes" id="UP000765509"/>
    </source>
</evidence>
<dbReference type="GO" id="GO:0003824">
    <property type="term" value="F:catalytic activity"/>
    <property type="evidence" value="ECO:0007669"/>
    <property type="project" value="InterPro"/>
</dbReference>
<evidence type="ECO:0000256" key="1">
    <source>
        <dbReference type="SAM" id="MobiDB-lite"/>
    </source>
</evidence>
<feature type="region of interest" description="Disordered" evidence="1">
    <location>
        <begin position="1"/>
        <end position="35"/>
    </location>
</feature>
<proteinExistence type="predicted"/>
<dbReference type="InterPro" id="IPR005135">
    <property type="entry name" value="Endo/exonuclease/phosphatase"/>
</dbReference>
<reference evidence="3" key="1">
    <citation type="submission" date="2021-03" db="EMBL/GenBank/DDBJ databases">
        <title>Draft genome sequence of rust myrtle Austropuccinia psidii MF-1, a brazilian biotype.</title>
        <authorList>
            <person name="Quecine M.C."/>
            <person name="Pachon D.M.R."/>
            <person name="Bonatelli M.L."/>
            <person name="Correr F.H."/>
            <person name="Franceschini L.M."/>
            <person name="Leite T.F."/>
            <person name="Margarido G.R.A."/>
            <person name="Almeida C.A."/>
            <person name="Ferrarezi J.A."/>
            <person name="Labate C.A."/>
        </authorList>
    </citation>
    <scope>NUCLEOTIDE SEQUENCE</scope>
    <source>
        <strain evidence="3">MF-1</strain>
    </source>
</reference>
<evidence type="ECO:0000313" key="3">
    <source>
        <dbReference type="EMBL" id="MBW0511610.1"/>
    </source>
</evidence>
<protein>
    <recommendedName>
        <fullName evidence="2">Endonuclease/exonuclease/phosphatase domain-containing protein</fullName>
    </recommendedName>
</protein>
<keyword evidence="4" id="KW-1185">Reference proteome</keyword>
<accession>A0A9Q3E2V8</accession>
<dbReference type="OrthoDB" id="5549573at2759"/>
<feature type="domain" description="Endonuclease/exonuclease/phosphatase" evidence="2">
    <location>
        <begin position="67"/>
        <end position="185"/>
    </location>
</feature>